<dbReference type="InterPro" id="IPR001789">
    <property type="entry name" value="Sig_transdc_resp-reg_receiver"/>
</dbReference>
<dbReference type="SUPFAM" id="SSF55785">
    <property type="entry name" value="PYP-like sensor domain (PAS domain)"/>
    <property type="match status" value="1"/>
</dbReference>
<dbReference type="Pfam" id="PF08448">
    <property type="entry name" value="PAS_4"/>
    <property type="match status" value="1"/>
</dbReference>
<dbReference type="PROSITE" id="PS50125">
    <property type="entry name" value="GUANYLATE_CYCLASE_2"/>
    <property type="match status" value="1"/>
</dbReference>
<feature type="coiled-coil region" evidence="2">
    <location>
        <begin position="257"/>
        <end position="284"/>
    </location>
</feature>
<dbReference type="PATRIC" id="fig|280505.15.peg.916"/>
<dbReference type="CDD" id="cd07302">
    <property type="entry name" value="CHD"/>
    <property type="match status" value="1"/>
</dbReference>
<evidence type="ECO:0000313" key="7">
    <source>
        <dbReference type="EMBL" id="ALO25262.1"/>
    </source>
</evidence>
<dbReference type="Pfam" id="PF00072">
    <property type="entry name" value="Response_reg"/>
    <property type="match status" value="1"/>
</dbReference>
<dbReference type="RefSeq" id="WP_002721611.1">
    <property type="nucleotide sequence ID" value="NZ_CP012029.1"/>
</dbReference>
<dbReference type="InterPro" id="IPR050697">
    <property type="entry name" value="Adenylyl/Guanylyl_Cyclase_3/4"/>
</dbReference>
<dbReference type="PROSITE" id="PS50113">
    <property type="entry name" value="PAC"/>
    <property type="match status" value="1"/>
</dbReference>
<dbReference type="SMART" id="SM00091">
    <property type="entry name" value="PAS"/>
    <property type="match status" value="1"/>
</dbReference>
<evidence type="ECO:0000259" key="3">
    <source>
        <dbReference type="PROSITE" id="PS50110"/>
    </source>
</evidence>
<dbReference type="InterPro" id="IPR000014">
    <property type="entry name" value="PAS"/>
</dbReference>
<feature type="modified residue" description="4-aspartylphosphate" evidence="1">
    <location>
        <position position="63"/>
    </location>
</feature>
<evidence type="ECO:0000256" key="2">
    <source>
        <dbReference type="SAM" id="Coils"/>
    </source>
</evidence>
<evidence type="ECO:0000259" key="5">
    <source>
        <dbReference type="PROSITE" id="PS50113"/>
    </source>
</evidence>
<dbReference type="Gene3D" id="3.30.450.20">
    <property type="entry name" value="PAS domain"/>
    <property type="match status" value="1"/>
</dbReference>
<proteinExistence type="predicted"/>
<dbReference type="PANTHER" id="PTHR43081">
    <property type="entry name" value="ADENYLATE CYCLASE, TERMINAL-DIFFERENTIATION SPECIFIC-RELATED"/>
    <property type="match status" value="1"/>
</dbReference>
<dbReference type="PROSITE" id="PS50112">
    <property type="entry name" value="PAS"/>
    <property type="match status" value="1"/>
</dbReference>
<dbReference type="CDD" id="cd17534">
    <property type="entry name" value="REC_DC-like"/>
    <property type="match status" value="1"/>
</dbReference>
<evidence type="ECO:0000313" key="8">
    <source>
        <dbReference type="Proteomes" id="UP000058857"/>
    </source>
</evidence>
<dbReference type="EMBL" id="CP012029">
    <property type="protein sequence ID" value="ALO25262.1"/>
    <property type="molecule type" value="Genomic_DNA"/>
</dbReference>
<dbReference type="Pfam" id="PF00211">
    <property type="entry name" value="Guanylate_cyc"/>
    <property type="match status" value="1"/>
</dbReference>
<keyword evidence="1" id="KW-0597">Phosphoprotein</keyword>
<evidence type="ECO:0000259" key="6">
    <source>
        <dbReference type="PROSITE" id="PS50125"/>
    </source>
</evidence>
<dbReference type="PANTHER" id="PTHR43081:SF1">
    <property type="entry name" value="ADENYLATE CYCLASE, TERMINAL-DIFFERENTIATION SPECIFIC"/>
    <property type="match status" value="1"/>
</dbReference>
<feature type="domain" description="Response regulatory" evidence="3">
    <location>
        <begin position="13"/>
        <end position="129"/>
    </location>
</feature>
<dbReference type="SMART" id="SM00448">
    <property type="entry name" value="REC"/>
    <property type="match status" value="1"/>
</dbReference>
<dbReference type="SMART" id="SM00044">
    <property type="entry name" value="CYCc"/>
    <property type="match status" value="1"/>
</dbReference>
<feature type="domain" description="PAC" evidence="5">
    <location>
        <begin position="216"/>
        <end position="269"/>
    </location>
</feature>
<dbReference type="GO" id="GO:0000160">
    <property type="term" value="P:phosphorelay signal transduction system"/>
    <property type="evidence" value="ECO:0007669"/>
    <property type="project" value="InterPro"/>
</dbReference>
<gene>
    <name evidence="7" type="ORF">LBBP_00942</name>
</gene>
<dbReference type="InterPro" id="IPR011006">
    <property type="entry name" value="CheY-like_superfamily"/>
</dbReference>
<protein>
    <submittedName>
        <fullName evidence="7">PAS domain S-box protein</fullName>
    </submittedName>
</protein>
<dbReference type="InterPro" id="IPR035965">
    <property type="entry name" value="PAS-like_dom_sf"/>
</dbReference>
<dbReference type="CDD" id="cd00130">
    <property type="entry name" value="PAS"/>
    <property type="match status" value="1"/>
</dbReference>
<dbReference type="GO" id="GO:0004016">
    <property type="term" value="F:adenylate cyclase activity"/>
    <property type="evidence" value="ECO:0007669"/>
    <property type="project" value="UniProtKB-ARBA"/>
</dbReference>
<feature type="domain" description="Guanylate cyclase" evidence="6">
    <location>
        <begin position="310"/>
        <end position="442"/>
    </location>
</feature>
<dbReference type="InterPro" id="IPR013656">
    <property type="entry name" value="PAS_4"/>
</dbReference>
<dbReference type="PROSITE" id="PS50110">
    <property type="entry name" value="RESPONSE_REGULATORY"/>
    <property type="match status" value="1"/>
</dbReference>
<feature type="domain" description="PAS" evidence="4">
    <location>
        <begin position="141"/>
        <end position="196"/>
    </location>
</feature>
<dbReference type="GO" id="GO:0009190">
    <property type="term" value="P:cyclic nucleotide biosynthetic process"/>
    <property type="evidence" value="ECO:0007669"/>
    <property type="project" value="InterPro"/>
</dbReference>
<evidence type="ECO:0000256" key="1">
    <source>
        <dbReference type="PROSITE-ProRule" id="PRU00169"/>
    </source>
</evidence>
<organism evidence="7">
    <name type="scientific">Leptospira borgpetersenii serovar Ballum</name>
    <dbReference type="NCBI Taxonomy" id="280505"/>
    <lineage>
        <taxon>Bacteria</taxon>
        <taxon>Pseudomonadati</taxon>
        <taxon>Spirochaetota</taxon>
        <taxon>Spirochaetia</taxon>
        <taxon>Leptospirales</taxon>
        <taxon>Leptospiraceae</taxon>
        <taxon>Leptospira</taxon>
    </lineage>
</organism>
<dbReference type="NCBIfam" id="TIGR00229">
    <property type="entry name" value="sensory_box"/>
    <property type="match status" value="1"/>
</dbReference>
<evidence type="ECO:0000259" key="4">
    <source>
        <dbReference type="PROSITE" id="PS50112"/>
    </source>
</evidence>
<accession>A0A0E3B704</accession>
<dbReference type="InterPro" id="IPR000700">
    <property type="entry name" value="PAS-assoc_C"/>
</dbReference>
<dbReference type="Gene3D" id="3.40.50.2300">
    <property type="match status" value="1"/>
</dbReference>
<dbReference type="Proteomes" id="UP000058857">
    <property type="component" value="Chromosome 1"/>
</dbReference>
<dbReference type="InterPro" id="IPR029787">
    <property type="entry name" value="Nucleotide_cyclase"/>
</dbReference>
<dbReference type="AlphaFoldDB" id="A0A0E3B704"/>
<sequence length="492" mass="54850">MLEFANRASQTSRILVVEDERIVARDIQEILQKFGYTSIGIATNGEKAIQMAREIRPDLVLIDIVLGTGFIDGVETVVKLKEILDVPVIYVTADSDEATLKRARVTEPFGYILKPVNVRELEITVEMCLYRHKMEKRFREDASWLTTTLSSIGDGVIATDSISRVKFLNPVAEALLGMNEKAVRGRIVDDVMHLRDMKGAIIQNLVSYATINQSPAVFEHVILSDSNGRSTPVICTVAPIHDTNGTSHGCVFTLRDISELYAKSQELSKRMEDVEQAKRLLEKYFPENLVDYLVDEKRQMELEGKNVQATMLFCDVRNSTGIAERLNPDEFAAFLSELFTGLMDITYANGGSVNKLLGDGLLITFGCPFPEEEDTINCVRLALQIREYLRAFNDNRNPKILTPVAMGIGISTGNVFAGNVGSSRHMEYTVLGDAVNTASRLEALTKTTGHDILLDSFTSDFIRHEINVEPIGTFLLRGKKEPQEIFFPVGML</sequence>
<dbReference type="SUPFAM" id="SSF55073">
    <property type="entry name" value="Nucleotide cyclase"/>
    <property type="match status" value="1"/>
</dbReference>
<name>A0A0E3B704_LEPBO</name>
<dbReference type="InterPro" id="IPR001054">
    <property type="entry name" value="A/G_cyclase"/>
</dbReference>
<dbReference type="GeneID" id="61173874"/>
<dbReference type="SUPFAM" id="SSF52172">
    <property type="entry name" value="CheY-like"/>
    <property type="match status" value="1"/>
</dbReference>
<keyword evidence="2" id="KW-0175">Coiled coil</keyword>
<dbReference type="Gene3D" id="3.30.70.1230">
    <property type="entry name" value="Nucleotide cyclase"/>
    <property type="match status" value="1"/>
</dbReference>
<reference evidence="7 8" key="1">
    <citation type="journal article" date="2015" name="PLoS Negl. Trop. Dis.">
        <title>Distribution of Plasmids in Distinct Leptospira Pathogenic Species.</title>
        <authorList>
            <person name="Wang Y."/>
            <person name="Zhuang X."/>
            <person name="Zhong Y."/>
            <person name="Zhang C."/>
            <person name="Zhang Y."/>
            <person name="Zeng L."/>
            <person name="Zhu Y."/>
            <person name="He P."/>
            <person name="Dong K."/>
            <person name="Pal U."/>
            <person name="Guo X."/>
            <person name="Qin J."/>
        </authorList>
    </citation>
    <scope>NUCLEOTIDE SEQUENCE [LARGE SCALE GENOMIC DNA]</scope>
    <source>
        <strain evidence="7 8">56604</strain>
    </source>
</reference>